<dbReference type="Proteomes" id="UP001596142">
    <property type="component" value="Unassembled WGS sequence"/>
</dbReference>
<accession>A0ABW0YIM6</accession>
<evidence type="ECO:0000256" key="1">
    <source>
        <dbReference type="ARBA" id="ARBA00022723"/>
    </source>
</evidence>
<protein>
    <submittedName>
        <fullName evidence="4">B12-binding domain-containing protein</fullName>
    </submittedName>
</protein>
<dbReference type="PANTHER" id="PTHR45833">
    <property type="entry name" value="METHIONINE SYNTHASE"/>
    <property type="match status" value="1"/>
</dbReference>
<evidence type="ECO:0000259" key="3">
    <source>
        <dbReference type="PROSITE" id="PS51332"/>
    </source>
</evidence>
<evidence type="ECO:0000313" key="5">
    <source>
        <dbReference type="Proteomes" id="UP001596142"/>
    </source>
</evidence>
<dbReference type="PANTHER" id="PTHR45833:SF1">
    <property type="entry name" value="METHIONINE SYNTHASE"/>
    <property type="match status" value="1"/>
</dbReference>
<dbReference type="InterPro" id="IPR036724">
    <property type="entry name" value="Cobalamin-bd_sf"/>
</dbReference>
<proteinExistence type="predicted"/>
<keyword evidence="5" id="KW-1185">Reference proteome</keyword>
<dbReference type="EMBL" id="JBHSOZ010000002">
    <property type="protein sequence ID" value="MFC5711215.1"/>
    <property type="molecule type" value="Genomic_DNA"/>
</dbReference>
<reference evidence="5" key="1">
    <citation type="journal article" date="2019" name="Int. J. Syst. Evol. Microbiol.">
        <title>The Global Catalogue of Microorganisms (GCM) 10K type strain sequencing project: providing services to taxonomists for standard genome sequencing and annotation.</title>
        <authorList>
            <consortium name="The Broad Institute Genomics Platform"/>
            <consortium name="The Broad Institute Genome Sequencing Center for Infectious Disease"/>
            <person name="Wu L."/>
            <person name="Ma J."/>
        </authorList>
    </citation>
    <scope>NUCLEOTIDE SEQUENCE [LARGE SCALE GENOMIC DNA]</scope>
    <source>
        <strain evidence="5">CECT 7184</strain>
    </source>
</reference>
<keyword evidence="1" id="KW-0479">Metal-binding</keyword>
<dbReference type="Gene3D" id="1.10.1240.10">
    <property type="entry name" value="Methionine synthase domain"/>
    <property type="match status" value="1"/>
</dbReference>
<sequence>MSPQPEKLAQLFLEGKEKQALEYLQELCNDDNKLSLYEDMITPAMYHIGELWELNKISVADEHLATGICDMVISQMENLYFRDKTTLPDEKKVMLLGVEEEQHYLGLKMAASVFKDQGWTVRYLGPNLPLHHALQFINEWKPEVIGVSAALSYRLPKLKEFLQAFQEVDFEPVIIIGGRMTKKHDLDSYSEKKVIVLEDLRSLQYWLDNGREGDMNATS</sequence>
<dbReference type="Pfam" id="PF02310">
    <property type="entry name" value="B12-binding"/>
    <property type="match status" value="1"/>
</dbReference>
<dbReference type="InterPro" id="IPR050554">
    <property type="entry name" value="Met_Synthase/Corrinoid"/>
</dbReference>
<dbReference type="Gene3D" id="3.40.50.280">
    <property type="entry name" value="Cobalamin-binding domain"/>
    <property type="match status" value="1"/>
</dbReference>
<organism evidence="4 5">
    <name type="scientific">Thalassorhabdus alkalitolerans</name>
    <dbReference type="NCBI Taxonomy" id="2282697"/>
    <lineage>
        <taxon>Bacteria</taxon>
        <taxon>Bacillati</taxon>
        <taxon>Bacillota</taxon>
        <taxon>Bacilli</taxon>
        <taxon>Bacillales</taxon>
        <taxon>Bacillaceae</taxon>
        <taxon>Thalassorhabdus</taxon>
    </lineage>
</organism>
<dbReference type="SUPFAM" id="SSF52242">
    <property type="entry name" value="Cobalamin (vitamin B12)-binding domain"/>
    <property type="match status" value="1"/>
</dbReference>
<name>A0ABW0YIM6_9BACI</name>
<gene>
    <name evidence="4" type="ORF">ACFPU1_00315</name>
</gene>
<dbReference type="PROSITE" id="PS51332">
    <property type="entry name" value="B12_BINDING"/>
    <property type="match status" value="1"/>
</dbReference>
<dbReference type="InterPro" id="IPR036594">
    <property type="entry name" value="Meth_synthase_dom"/>
</dbReference>
<dbReference type="Pfam" id="PF02607">
    <property type="entry name" value="B12-binding_2"/>
    <property type="match status" value="1"/>
</dbReference>
<comment type="caution">
    <text evidence="4">The sequence shown here is derived from an EMBL/GenBank/DDBJ whole genome shotgun (WGS) entry which is preliminary data.</text>
</comment>
<dbReference type="InterPro" id="IPR006158">
    <property type="entry name" value="Cobalamin-bd"/>
</dbReference>
<feature type="domain" description="B12-binding" evidence="3">
    <location>
        <begin position="90"/>
        <end position="217"/>
    </location>
</feature>
<dbReference type="InterPro" id="IPR035903">
    <property type="entry name" value="HesB-like_dom_sf"/>
</dbReference>
<keyword evidence="2" id="KW-0170">Cobalt</keyword>
<dbReference type="InterPro" id="IPR003759">
    <property type="entry name" value="Cbl-bd_cap"/>
</dbReference>
<dbReference type="SUPFAM" id="SSF89360">
    <property type="entry name" value="HesB-like domain"/>
    <property type="match status" value="1"/>
</dbReference>
<dbReference type="CDD" id="cd02065">
    <property type="entry name" value="B12-binding_like"/>
    <property type="match status" value="1"/>
</dbReference>
<evidence type="ECO:0000313" key="4">
    <source>
        <dbReference type="EMBL" id="MFC5711215.1"/>
    </source>
</evidence>
<evidence type="ECO:0000256" key="2">
    <source>
        <dbReference type="ARBA" id="ARBA00023285"/>
    </source>
</evidence>
<dbReference type="RefSeq" id="WP_385937145.1">
    <property type="nucleotide sequence ID" value="NZ_JBHSOZ010000002.1"/>
</dbReference>